<sequence>MKRQQKPNSSLLWFNINFSIVFAILFLLTGHPLLSLVEVACGLWCLAQTKRQ</sequence>
<protein>
    <submittedName>
        <fullName evidence="2">Uncharacterized protein</fullName>
    </submittedName>
</protein>
<keyword evidence="1" id="KW-1133">Transmembrane helix</keyword>
<reference evidence="3" key="1">
    <citation type="journal article" date="2022" name="G3 (Bethesda)">
        <title>Unveiling the complete genome sequence of Alicyclobacillus acidoterrestris DSM 3922T, a taint-producing strain.</title>
        <authorList>
            <person name="Leonardo I.C."/>
            <person name="Barreto Crespo M.T."/>
            <person name="Gaspar F.B."/>
        </authorList>
    </citation>
    <scope>NUCLEOTIDE SEQUENCE [LARGE SCALE GENOMIC DNA]</scope>
    <source>
        <strain evidence="3">DSM 3922</strain>
    </source>
</reference>
<dbReference type="Proteomes" id="UP000829401">
    <property type="component" value="Chromosome"/>
</dbReference>
<gene>
    <name evidence="2" type="ORF">K1I37_14015</name>
</gene>
<keyword evidence="3" id="KW-1185">Reference proteome</keyword>
<evidence type="ECO:0000313" key="3">
    <source>
        <dbReference type="Proteomes" id="UP000829401"/>
    </source>
</evidence>
<keyword evidence="1" id="KW-0812">Transmembrane</keyword>
<dbReference type="EMBL" id="CP080467">
    <property type="protein sequence ID" value="UNO47795.1"/>
    <property type="molecule type" value="Genomic_DNA"/>
</dbReference>
<dbReference type="AlphaFoldDB" id="A0A9E6ZP25"/>
<name>A0A9E6ZP25_ALIAG</name>
<evidence type="ECO:0000313" key="2">
    <source>
        <dbReference type="EMBL" id="UNO47795.1"/>
    </source>
</evidence>
<dbReference type="KEGG" id="aaco:K1I37_14015"/>
<organism evidence="2 3">
    <name type="scientific">Alicyclobacillus acidoterrestris (strain ATCC 49025 / DSM 3922 / CIP 106132 / NCIMB 13137 / GD3B)</name>
    <dbReference type="NCBI Taxonomy" id="1356854"/>
    <lineage>
        <taxon>Bacteria</taxon>
        <taxon>Bacillati</taxon>
        <taxon>Bacillota</taxon>
        <taxon>Bacilli</taxon>
        <taxon>Bacillales</taxon>
        <taxon>Alicyclobacillaceae</taxon>
        <taxon>Alicyclobacillus</taxon>
    </lineage>
</organism>
<evidence type="ECO:0000256" key="1">
    <source>
        <dbReference type="SAM" id="Phobius"/>
    </source>
</evidence>
<keyword evidence="1" id="KW-0472">Membrane</keyword>
<proteinExistence type="predicted"/>
<feature type="transmembrane region" description="Helical" evidence="1">
    <location>
        <begin position="12"/>
        <end position="34"/>
    </location>
</feature>
<accession>A0A9E6ZP25</accession>